<dbReference type="EC" id="3.6.1.59" evidence="3 8"/>
<comment type="similarity">
    <text evidence="2 8">Belongs to the HIT family.</text>
</comment>
<dbReference type="InterPro" id="IPR011145">
    <property type="entry name" value="Scavenger_mRNA_decap_enz_N"/>
</dbReference>
<dbReference type="AlphaFoldDB" id="A0A914KG91"/>
<evidence type="ECO:0000256" key="2">
    <source>
        <dbReference type="ARBA" id="ARBA00010208"/>
    </source>
</evidence>
<proteinExistence type="inferred from homology"/>
<evidence type="ECO:0000256" key="7">
    <source>
        <dbReference type="ARBA" id="ARBA00048222"/>
    </source>
</evidence>
<feature type="binding site" evidence="10">
    <location>
        <position position="143"/>
    </location>
    <ligand>
        <name>substrate</name>
    </ligand>
</feature>
<dbReference type="InterPro" id="IPR036265">
    <property type="entry name" value="HIT-like_sf"/>
</dbReference>
<dbReference type="PANTHER" id="PTHR12978:SF0">
    <property type="entry name" value="M7GPPPX DIPHOSPHATASE"/>
    <property type="match status" value="1"/>
</dbReference>
<evidence type="ECO:0000256" key="3">
    <source>
        <dbReference type="ARBA" id="ARBA00012520"/>
    </source>
</evidence>
<dbReference type="GO" id="GO:0006397">
    <property type="term" value="P:mRNA processing"/>
    <property type="evidence" value="ECO:0007669"/>
    <property type="project" value="UniProtKB-KW"/>
</dbReference>
<feature type="active site" description="Nucleophile" evidence="9">
    <location>
        <position position="245"/>
    </location>
</feature>
<evidence type="ECO:0000256" key="8">
    <source>
        <dbReference type="PIRNR" id="PIRNR028973"/>
    </source>
</evidence>
<dbReference type="FunFam" id="3.30.428.10:FF:000006">
    <property type="entry name" value="m7GpppX diphosphatase"/>
    <property type="match status" value="1"/>
</dbReference>
<keyword evidence="6 8" id="KW-0539">Nucleus</keyword>
<keyword evidence="11" id="KW-1185">Reference proteome</keyword>
<dbReference type="SUPFAM" id="SSF54197">
    <property type="entry name" value="HIT-like"/>
    <property type="match status" value="1"/>
</dbReference>
<protein>
    <recommendedName>
        <fullName evidence="4 8">m7GpppX diphosphatase</fullName>
        <ecNumber evidence="3 8">3.6.1.59</ecNumber>
    </recommendedName>
</protein>
<name>A0A914KG91_MELIC</name>
<dbReference type="Pfam" id="PF11969">
    <property type="entry name" value="DcpS_C"/>
    <property type="match status" value="1"/>
</dbReference>
<dbReference type="GO" id="GO:0000932">
    <property type="term" value="C:P-body"/>
    <property type="evidence" value="ECO:0007669"/>
    <property type="project" value="TreeGrafter"/>
</dbReference>
<keyword evidence="8" id="KW-0507">mRNA processing</keyword>
<dbReference type="GO" id="GO:0000340">
    <property type="term" value="F:RNA 7-methylguanosine cap binding"/>
    <property type="evidence" value="ECO:0007669"/>
    <property type="project" value="UniProtKB-UniRule"/>
</dbReference>
<dbReference type="GO" id="GO:0140932">
    <property type="term" value="F:5'-(N(7)-methyl 5'-triphosphoguanosine)-[mRNA] diphosphatase activity"/>
    <property type="evidence" value="ECO:0007669"/>
    <property type="project" value="UniProtKB-EC"/>
</dbReference>
<evidence type="ECO:0000256" key="6">
    <source>
        <dbReference type="ARBA" id="ARBA00023242"/>
    </source>
</evidence>
<evidence type="ECO:0000256" key="10">
    <source>
        <dbReference type="PIRSR" id="PIRSR028973-2"/>
    </source>
</evidence>
<dbReference type="GO" id="GO:0005634">
    <property type="term" value="C:nucleus"/>
    <property type="evidence" value="ECO:0007669"/>
    <property type="project" value="UniProtKB-SubCell"/>
</dbReference>
<reference evidence="12" key="1">
    <citation type="submission" date="2022-11" db="UniProtKB">
        <authorList>
            <consortium name="WormBaseParasite"/>
        </authorList>
    </citation>
    <scope>IDENTIFICATION</scope>
</reference>
<dbReference type="SUPFAM" id="SSF102860">
    <property type="entry name" value="mRNA decapping enzyme DcpS N-terminal domain"/>
    <property type="match status" value="1"/>
</dbReference>
<evidence type="ECO:0000256" key="9">
    <source>
        <dbReference type="PIRSR" id="PIRSR028973-1"/>
    </source>
</evidence>
<evidence type="ECO:0000256" key="1">
    <source>
        <dbReference type="ARBA" id="ARBA00004123"/>
    </source>
</evidence>
<dbReference type="InterPro" id="IPR008594">
    <property type="entry name" value="DcpS/DCS2"/>
</dbReference>
<evidence type="ECO:0000256" key="5">
    <source>
        <dbReference type="ARBA" id="ARBA00022801"/>
    </source>
</evidence>
<comment type="subcellular location">
    <subcellularLocation>
        <location evidence="1 8">Nucleus</location>
    </subcellularLocation>
</comment>
<dbReference type="PANTHER" id="PTHR12978">
    <property type="entry name" value="HISTIDINE TRIAD HIT PROTEIN MEMBER"/>
    <property type="match status" value="1"/>
</dbReference>
<dbReference type="Gene3D" id="3.30.200.40">
    <property type="entry name" value="Scavenger mRNA decapping enzyme, N-terminal domain"/>
    <property type="match status" value="1"/>
</dbReference>
<comment type="catalytic activity">
    <reaction evidence="7 8">
        <text>a 5'-end (N(7)-methyl 5'-triphosphoguanosine)-ribonucleoside in mRNA + H2O = N(7)-methyl-GMP + a 5'-end diphospho-ribonucleoside in mRNA + 2 H(+)</text>
        <dbReference type="Rhea" id="RHEA:65388"/>
        <dbReference type="Rhea" id="RHEA-COMP:17165"/>
        <dbReference type="Rhea" id="RHEA-COMP:17167"/>
        <dbReference type="ChEBI" id="CHEBI:15377"/>
        <dbReference type="ChEBI" id="CHEBI:15378"/>
        <dbReference type="ChEBI" id="CHEBI:58285"/>
        <dbReference type="ChEBI" id="CHEBI:156461"/>
        <dbReference type="ChEBI" id="CHEBI:167616"/>
        <dbReference type="EC" id="3.6.1.59"/>
    </reaction>
</comment>
<feature type="binding site" evidence="10">
    <location>
        <position position="153"/>
    </location>
    <ligand>
        <name>substrate</name>
    </ligand>
</feature>
<dbReference type="Gene3D" id="3.30.428.10">
    <property type="entry name" value="HIT-like"/>
    <property type="match status" value="1"/>
</dbReference>
<feature type="binding site" evidence="10">
    <location>
        <position position="173"/>
    </location>
    <ligand>
        <name>substrate</name>
    </ligand>
</feature>
<organism evidence="11 12">
    <name type="scientific">Meloidogyne incognita</name>
    <name type="common">Southern root-knot nematode worm</name>
    <name type="synonym">Oxyuris incognita</name>
    <dbReference type="NCBI Taxonomy" id="6306"/>
    <lineage>
        <taxon>Eukaryota</taxon>
        <taxon>Metazoa</taxon>
        <taxon>Ecdysozoa</taxon>
        <taxon>Nematoda</taxon>
        <taxon>Chromadorea</taxon>
        <taxon>Rhabditida</taxon>
        <taxon>Tylenchina</taxon>
        <taxon>Tylenchomorpha</taxon>
        <taxon>Tylenchoidea</taxon>
        <taxon>Meloidogynidae</taxon>
        <taxon>Meloidogyninae</taxon>
        <taxon>Meloidogyne</taxon>
        <taxon>Meloidogyne incognita group</taxon>
    </lineage>
</organism>
<dbReference type="GO" id="GO:0000290">
    <property type="term" value="P:deadenylation-dependent decapping of nuclear-transcribed mRNA"/>
    <property type="evidence" value="ECO:0007669"/>
    <property type="project" value="UniProtKB-UniRule"/>
</dbReference>
<evidence type="ECO:0000313" key="11">
    <source>
        <dbReference type="Proteomes" id="UP000887563"/>
    </source>
</evidence>
<feature type="binding site" evidence="10">
    <location>
        <begin position="236"/>
        <end position="247"/>
    </location>
    <ligand>
        <name>substrate</name>
    </ligand>
</feature>
<evidence type="ECO:0000313" key="12">
    <source>
        <dbReference type="WBParaSite" id="Minc3s00005g00348"/>
    </source>
</evidence>
<evidence type="ECO:0000256" key="4">
    <source>
        <dbReference type="ARBA" id="ARBA00015636"/>
    </source>
</evidence>
<dbReference type="PIRSF" id="PIRSF028973">
    <property type="entry name" value="Scavenger_mRNA_decap_enz"/>
    <property type="match status" value="1"/>
</dbReference>
<accession>A0A914KG91</accession>
<keyword evidence="5 8" id="KW-0378">Hydrolase</keyword>
<dbReference type="Pfam" id="PF05652">
    <property type="entry name" value="DcpS"/>
    <property type="match status" value="1"/>
</dbReference>
<comment type="function">
    <text evidence="8">Decapping scavenger enzyme that catalyzes the cleavage of a residual cap structure following the degradation of mRNAs by the 3'-&gt;5' exosome-mediated mRNA decay pathway.</text>
</comment>
<feature type="binding site" evidence="10">
    <location>
        <position position="175"/>
    </location>
    <ligand>
        <name>substrate</name>
    </ligand>
</feature>
<sequence>MVADLNDFVYKEVLGGDPTRKSLFILLEKGEEQAVLICNKEAFEEDANLIPKWLKSAKLHLLTENDKYGNYEMALDPELNCKITNPYNNCKLLKTTLIYPANAFDIQKYRRQEFFILYETPEDYKNITCNYLVETKQFENLKWVYNFLDKKSEEERIIYENPDKHEGFILAPDLKWNGTNLDELYFLAVAHRRDLHSIRDLTPNELPLLENIRDECAKTIEEKYGLKKSQLKMYFHYQPTFYHLHVHIVHIKYEAPGLSCTSVLLDTVIENLKIYSDFYTKATLPFLRKENDPLYKKFVEAGRV</sequence>
<dbReference type="Proteomes" id="UP000887563">
    <property type="component" value="Unplaced"/>
</dbReference>
<dbReference type="WBParaSite" id="Minc3s00005g00348">
    <property type="protein sequence ID" value="Minc3s00005g00348"/>
    <property type="gene ID" value="Minc3s00005g00348"/>
</dbReference>